<protein>
    <submittedName>
        <fullName evidence="3">F pilin acetylase traX</fullName>
    </submittedName>
    <submittedName>
        <fullName evidence="2">IncF plasmid conjugative transfer pilin acetylase TraX</fullName>
    </submittedName>
</protein>
<dbReference type="InterPro" id="IPR008875">
    <property type="entry name" value="TraX"/>
</dbReference>
<organism evidence="2">
    <name type="scientific">Escherichia coli</name>
    <dbReference type="NCBI Taxonomy" id="562"/>
    <lineage>
        <taxon>Bacteria</taxon>
        <taxon>Pseudomonadati</taxon>
        <taxon>Pseudomonadota</taxon>
        <taxon>Gammaproteobacteria</taxon>
        <taxon>Enterobacterales</taxon>
        <taxon>Enterobacteriaceae</taxon>
        <taxon>Escherichia</taxon>
    </lineage>
</organism>
<feature type="transmembrane region" description="Helical" evidence="1">
    <location>
        <begin position="89"/>
        <end position="107"/>
    </location>
</feature>
<dbReference type="EMBL" id="OY757132">
    <property type="protein sequence ID" value="CAK1260750.1"/>
    <property type="molecule type" value="Genomic_DNA"/>
</dbReference>
<keyword evidence="1" id="KW-1133">Transmembrane helix</keyword>
<feature type="transmembrane region" description="Helical" evidence="1">
    <location>
        <begin position="139"/>
        <end position="165"/>
    </location>
</feature>
<name>A0A075M9L4_ECOLX</name>
<evidence type="ECO:0000313" key="2">
    <source>
        <dbReference type="EMBL" id="AIF77778.1"/>
    </source>
</evidence>
<keyword evidence="1" id="KW-0812">Transmembrane</keyword>
<reference evidence="2" key="1">
    <citation type="journal article" date="2014" name="J. Antimicrob. Chemother.">
        <title>Nucleotide sequences of 16 transmissible plasmids identified in nine multidrug-resistant Escherichia coli isolates expressing an ESBL phenotype isolated from food-producing animals and healthy humans.</title>
        <authorList>
            <person name="Wang J."/>
            <person name="Stephan R."/>
            <person name="Power K."/>
            <person name="Yan Q."/>
            <person name="Hachler H."/>
            <person name="Fanning S."/>
        </authorList>
    </citation>
    <scope>NUCLEOTIDE SEQUENCE</scope>
    <source>
        <strain evidence="2">Human-2291</strain>
        <plasmid evidence="2">pH2291-144</plasmid>
    </source>
</reference>
<sequence>MPTDNTNTTRNDSLVARTDTWLQSLLVWSPGQRDIIKTVALVLMVLDHANRILHLDQSWMFLAGRGAFPLFALVWGLNLSRHAHIRQPAINRLWGWGIIAQFAYYLAGFPWYEGNILFAFAVAAQVLTWCETRSGWRTAAAILLMALWGPLSGTSYGIAGLLMLAVSHRLYRAEDRMERLVLVACLLAVIPALNLATSDAAAVAGLVMTVLTVGLVSCAGKSLPRFWPGDFFPTFYACHLAVLGVLAL</sequence>
<keyword evidence="2" id="KW-0614">Plasmid</keyword>
<dbReference type="NCBIfam" id="TIGR02755">
    <property type="entry name" value="TraX_Ftype"/>
    <property type="match status" value="1"/>
</dbReference>
<reference evidence="3" key="2">
    <citation type="submission" date="2023-10" db="EMBL/GenBank/DDBJ databases">
        <authorList>
            <person name="Leclercq S."/>
        </authorList>
    </citation>
    <scope>NUCLEOTIDE SEQUENCE</scope>
    <source>
        <strain evidence="3">F1253</strain>
        <plasmid evidence="3">pF1253-1</plasmid>
    </source>
</reference>
<geneLocation type="plasmid" evidence="2">
    <name>pH2291-144</name>
</geneLocation>
<evidence type="ECO:0000256" key="1">
    <source>
        <dbReference type="SAM" id="Phobius"/>
    </source>
</evidence>
<dbReference type="RefSeq" id="WP_032072182.1">
    <property type="nucleotide sequence ID" value="NC_025139.1"/>
</dbReference>
<keyword evidence="1" id="KW-0472">Membrane</keyword>
<dbReference type="NCBIfam" id="NF010260">
    <property type="entry name" value="PRK13706.1"/>
    <property type="match status" value="1"/>
</dbReference>
<dbReference type="Pfam" id="PF05857">
    <property type="entry name" value="TraX"/>
    <property type="match status" value="1"/>
</dbReference>
<feature type="transmembrane region" description="Helical" evidence="1">
    <location>
        <begin position="177"/>
        <end position="194"/>
    </location>
</feature>
<gene>
    <name evidence="3" type="primary">traX</name>
    <name evidence="3" type="ORF">FGAF1253_45660</name>
</gene>
<geneLocation type="plasmid" evidence="3 4">
    <name>pF1253-1</name>
</geneLocation>
<dbReference type="AlphaFoldDB" id="A0A075M9L4"/>
<evidence type="ECO:0000313" key="3">
    <source>
        <dbReference type="EMBL" id="CAK1260750.1"/>
    </source>
</evidence>
<evidence type="ECO:0000313" key="4">
    <source>
        <dbReference type="Proteomes" id="UP001295856"/>
    </source>
</evidence>
<accession>A0A075M9L4</accession>
<dbReference type="InterPro" id="IPR014125">
    <property type="entry name" value="TraX_Ftype"/>
</dbReference>
<dbReference type="Proteomes" id="UP001295856">
    <property type="component" value="Plasmid pF1253-1"/>
</dbReference>
<feature type="transmembrane region" description="Helical" evidence="1">
    <location>
        <begin position="200"/>
        <end position="219"/>
    </location>
</feature>
<dbReference type="EMBL" id="KJ484628">
    <property type="protein sequence ID" value="AIF77778.1"/>
    <property type="molecule type" value="Genomic_DNA"/>
</dbReference>
<feature type="transmembrane region" description="Helical" evidence="1">
    <location>
        <begin position="59"/>
        <end position="77"/>
    </location>
</feature>
<proteinExistence type="predicted"/>